<evidence type="ECO:0000313" key="10">
    <source>
        <dbReference type="EMBL" id="KAJ0979915.1"/>
    </source>
</evidence>
<accession>A0A9D5CX32</accession>
<dbReference type="GO" id="GO:0032259">
    <property type="term" value="P:methylation"/>
    <property type="evidence" value="ECO:0007669"/>
    <property type="project" value="UniProtKB-KW"/>
</dbReference>
<sequence>MLSSSSSRTADLDLTSMRSKRPDGDSSKDPIPGLSSKISQIKKQIQASRLISISEKVEKNARELEAHAKKLFELVKGSGSDRSEEHGNLLSMRMGSPLGKFGILDSWEREGVNVQEESLSSGTVVFGSNGGKCVVRLVRLPFVEKIPPYTTWMFLDRNQRMAEDQSVVGRRQIYYDDKYGSEALVCSDSEEEIAEPEEEKHDFSKGEDELLWRVIQDYGLNQQVLNILSQSIDATPLEIEERYEALMEKNLDKLERNADSSAELESDGKLFLDKTLCSALDSFDNLFCRRCLIFDCRLHGCSQNLILPNEKLSSGFEPEEIRTPCGENCYLNVHCKAEQTLERRADAEGLSRGIFNTGNLNEIESMALTEKLDTTCLDSEDSTPDDDSKDLTEPEEMSIDGNSGILQVPQRNKGKRKVSKNENLAVESIGSDIEKCVGSADKKQKKLSPAKFSMVSENPSGANTPKIADSGDTDDCPSKTLDGATDNDREIPMEKISSSPDQGQTSQNWNAFEKDLYLKGVEIFGKNSCLIARNLLSGLKTCMEVSNYMFNDEGALPSRPLFSNSFMEDGGKVDGDYMEQEMPRTRIWRRRGRARKLKYTWKSAGHPSIRKRIADGKQQSCKQYTPCGCLQMCGKQCPCMHNGTCCEKYCGCSKSCKNRFRGCHCAKSQCRSRQCPCFAAGRECDPDVCRNCWVSCGDGSLGEPPARGDGYQCGNMKLLLKQQQRILLGRSDVAGWGAFIKNPVNKNDYLGEYTGELISHKEADKRGKIYDRANSSFLFDLNDQYVLDAYRKGDKLKFANHSSNPNCYAKVMMVAGDHRVGIFAKEHIEASEELFYDYRYGPDQAPAWARKPEGSKKDDPSASHGRAQKVA</sequence>
<keyword evidence="4" id="KW-0949">S-adenosyl-L-methionine</keyword>
<evidence type="ECO:0000256" key="4">
    <source>
        <dbReference type="ARBA" id="ARBA00022691"/>
    </source>
</evidence>
<dbReference type="GO" id="GO:0031507">
    <property type="term" value="P:heterochromatin formation"/>
    <property type="evidence" value="ECO:0007669"/>
    <property type="project" value="TreeGrafter"/>
</dbReference>
<dbReference type="SUPFAM" id="SSF82199">
    <property type="entry name" value="SET domain"/>
    <property type="match status" value="1"/>
</dbReference>
<feature type="domain" description="CXC" evidence="9">
    <location>
        <begin position="610"/>
        <end position="709"/>
    </location>
</feature>
<dbReference type="OrthoDB" id="6141102at2759"/>
<keyword evidence="5" id="KW-0539">Nucleus</keyword>
<dbReference type="PROSITE" id="PS50280">
    <property type="entry name" value="SET"/>
    <property type="match status" value="1"/>
</dbReference>
<dbReference type="PROSITE" id="PS51576">
    <property type="entry name" value="SAM_MT43_EZ"/>
    <property type="match status" value="1"/>
</dbReference>
<feature type="region of interest" description="Disordered" evidence="7">
    <location>
        <begin position="846"/>
        <end position="871"/>
    </location>
</feature>
<dbReference type="InterPro" id="IPR033467">
    <property type="entry name" value="Tesmin/TSO1-like_CXC"/>
</dbReference>
<dbReference type="InterPro" id="IPR025778">
    <property type="entry name" value="Hist-Lys_N-MeTrfase_plant"/>
</dbReference>
<dbReference type="AlphaFoldDB" id="A0A9D5CX32"/>
<evidence type="ECO:0000259" key="8">
    <source>
        <dbReference type="PROSITE" id="PS50280"/>
    </source>
</evidence>
<dbReference type="Proteomes" id="UP001085076">
    <property type="component" value="Miscellaneous, Linkage group lg03"/>
</dbReference>
<gene>
    <name evidence="10" type="ORF">J5N97_015389</name>
</gene>
<dbReference type="SMART" id="SM00317">
    <property type="entry name" value="SET"/>
    <property type="match status" value="1"/>
</dbReference>
<feature type="compositionally biased region" description="Acidic residues" evidence="7">
    <location>
        <begin position="378"/>
        <end position="398"/>
    </location>
</feature>
<organism evidence="10 11">
    <name type="scientific">Dioscorea zingiberensis</name>
    <dbReference type="NCBI Taxonomy" id="325984"/>
    <lineage>
        <taxon>Eukaryota</taxon>
        <taxon>Viridiplantae</taxon>
        <taxon>Streptophyta</taxon>
        <taxon>Embryophyta</taxon>
        <taxon>Tracheophyta</taxon>
        <taxon>Spermatophyta</taxon>
        <taxon>Magnoliopsida</taxon>
        <taxon>Liliopsida</taxon>
        <taxon>Dioscoreales</taxon>
        <taxon>Dioscoreaceae</taxon>
        <taxon>Dioscorea</taxon>
    </lineage>
</organism>
<dbReference type="Pfam" id="PF25996">
    <property type="entry name" value="HTH_CLF_N"/>
    <property type="match status" value="1"/>
</dbReference>
<feature type="region of interest" description="Disordered" evidence="7">
    <location>
        <begin position="1"/>
        <end position="38"/>
    </location>
</feature>
<dbReference type="PROSITE" id="PS51633">
    <property type="entry name" value="CXC"/>
    <property type="match status" value="1"/>
</dbReference>
<comment type="subcellular location">
    <subcellularLocation>
        <location evidence="1">Nucleus</location>
    </subcellularLocation>
</comment>
<evidence type="ECO:0000259" key="9">
    <source>
        <dbReference type="PROSITE" id="PS51633"/>
    </source>
</evidence>
<dbReference type="Pfam" id="PF00856">
    <property type="entry name" value="SET"/>
    <property type="match status" value="1"/>
</dbReference>
<feature type="region of interest" description="Disordered" evidence="7">
    <location>
        <begin position="447"/>
        <end position="506"/>
    </location>
</feature>
<dbReference type="GO" id="GO:0003682">
    <property type="term" value="F:chromatin binding"/>
    <property type="evidence" value="ECO:0007669"/>
    <property type="project" value="TreeGrafter"/>
</dbReference>
<feature type="region of interest" description="Disordered" evidence="7">
    <location>
        <begin position="375"/>
        <end position="420"/>
    </location>
</feature>
<dbReference type="FunFam" id="2.170.270.10:FF:000001">
    <property type="entry name" value="Putative histone-lysine N-methyltransferase EZH2"/>
    <property type="match status" value="1"/>
</dbReference>
<dbReference type="PANTHER" id="PTHR45747:SF14">
    <property type="entry name" value="HISTONE-LYSINE N-METHYLTRANSFERASE EZA1"/>
    <property type="match status" value="1"/>
</dbReference>
<dbReference type="Pfam" id="PF18264">
    <property type="entry name" value="preSET_CXC"/>
    <property type="match status" value="1"/>
</dbReference>
<dbReference type="Gene3D" id="2.170.270.10">
    <property type="entry name" value="SET domain"/>
    <property type="match status" value="1"/>
</dbReference>
<comment type="caution">
    <text evidence="10">The sequence shown here is derived from an EMBL/GenBank/DDBJ whole genome shotgun (WGS) entry which is preliminary data.</text>
</comment>
<name>A0A9D5CX32_9LILI</name>
<dbReference type="InterPro" id="IPR058609">
    <property type="entry name" value="HTH_CLF-like"/>
</dbReference>
<dbReference type="CDD" id="cd10519">
    <property type="entry name" value="SET_EZH"/>
    <property type="match status" value="1"/>
</dbReference>
<evidence type="ECO:0000256" key="2">
    <source>
        <dbReference type="ARBA" id="ARBA00022603"/>
    </source>
</evidence>
<reference evidence="10" key="2">
    <citation type="journal article" date="2022" name="Hortic Res">
        <title>The genome of Dioscorea zingiberensis sheds light on the biosynthesis, origin and evolution of the medicinally important diosgenin saponins.</title>
        <authorList>
            <person name="Li Y."/>
            <person name="Tan C."/>
            <person name="Li Z."/>
            <person name="Guo J."/>
            <person name="Li S."/>
            <person name="Chen X."/>
            <person name="Wang C."/>
            <person name="Dai X."/>
            <person name="Yang H."/>
            <person name="Song W."/>
            <person name="Hou L."/>
            <person name="Xu J."/>
            <person name="Tong Z."/>
            <person name="Xu A."/>
            <person name="Yuan X."/>
            <person name="Wang W."/>
            <person name="Yang Q."/>
            <person name="Chen L."/>
            <person name="Sun Z."/>
            <person name="Wang K."/>
            <person name="Pan B."/>
            <person name="Chen J."/>
            <person name="Bao Y."/>
            <person name="Liu F."/>
            <person name="Qi X."/>
            <person name="Gang D.R."/>
            <person name="Wen J."/>
            <person name="Li J."/>
        </authorList>
    </citation>
    <scope>NUCLEOTIDE SEQUENCE</scope>
    <source>
        <strain evidence="10">Dzin_1.0</strain>
    </source>
</reference>
<evidence type="ECO:0000256" key="7">
    <source>
        <dbReference type="SAM" id="MobiDB-lite"/>
    </source>
</evidence>
<feature type="compositionally biased region" description="Polar residues" evidence="7">
    <location>
        <begin position="496"/>
        <end position="506"/>
    </location>
</feature>
<feature type="domain" description="SET" evidence="8">
    <location>
        <begin position="724"/>
        <end position="839"/>
    </location>
</feature>
<feature type="compositionally biased region" description="Basic and acidic residues" evidence="7">
    <location>
        <begin position="850"/>
        <end position="861"/>
    </location>
</feature>
<dbReference type="GO" id="GO:0031519">
    <property type="term" value="C:PcG protein complex"/>
    <property type="evidence" value="ECO:0007669"/>
    <property type="project" value="InterPro"/>
</dbReference>
<comment type="catalytic activity">
    <reaction evidence="6">
        <text>L-lysyl(27)-[histone H3] + 3 S-adenosyl-L-methionine = N(6),N(6),N(6)-trimethyl-L-lysyl(27)-[histone H3] + 3 S-adenosyl-L-homocysteine + 3 H(+)</text>
        <dbReference type="Rhea" id="RHEA:60292"/>
        <dbReference type="Rhea" id="RHEA-COMP:15535"/>
        <dbReference type="Rhea" id="RHEA-COMP:15548"/>
        <dbReference type="ChEBI" id="CHEBI:15378"/>
        <dbReference type="ChEBI" id="CHEBI:29969"/>
        <dbReference type="ChEBI" id="CHEBI:57856"/>
        <dbReference type="ChEBI" id="CHEBI:59789"/>
        <dbReference type="ChEBI" id="CHEBI:61961"/>
        <dbReference type="EC" id="2.1.1.356"/>
    </reaction>
</comment>
<evidence type="ECO:0000256" key="6">
    <source>
        <dbReference type="ARBA" id="ARBA00048568"/>
    </source>
</evidence>
<dbReference type="InterPro" id="IPR026489">
    <property type="entry name" value="CXC_dom"/>
</dbReference>
<dbReference type="InterPro" id="IPR001214">
    <property type="entry name" value="SET_dom"/>
</dbReference>
<dbReference type="EMBL" id="JAGGNH010000003">
    <property type="protein sequence ID" value="KAJ0979915.1"/>
    <property type="molecule type" value="Genomic_DNA"/>
</dbReference>
<proteinExistence type="predicted"/>
<dbReference type="SMART" id="SM01114">
    <property type="entry name" value="CXC"/>
    <property type="match status" value="1"/>
</dbReference>
<keyword evidence="3" id="KW-0808">Transferase</keyword>
<reference evidence="10" key="1">
    <citation type="submission" date="2021-03" db="EMBL/GenBank/DDBJ databases">
        <authorList>
            <person name="Li Z."/>
            <person name="Yang C."/>
        </authorList>
    </citation>
    <scope>NUCLEOTIDE SEQUENCE</scope>
    <source>
        <strain evidence="10">Dzin_1.0</strain>
        <tissue evidence="10">Leaf</tissue>
    </source>
</reference>
<keyword evidence="11" id="KW-1185">Reference proteome</keyword>
<protein>
    <submittedName>
        <fullName evidence="10">Uncharacterized protein</fullName>
    </submittedName>
</protein>
<dbReference type="InterPro" id="IPR045318">
    <property type="entry name" value="EZH1/2-like"/>
</dbReference>
<keyword evidence="2" id="KW-0489">Methyltransferase</keyword>
<evidence type="ECO:0000313" key="11">
    <source>
        <dbReference type="Proteomes" id="UP001085076"/>
    </source>
</evidence>
<dbReference type="PANTHER" id="PTHR45747">
    <property type="entry name" value="HISTONE-LYSINE N-METHYLTRANSFERASE E(Z)"/>
    <property type="match status" value="1"/>
</dbReference>
<evidence type="ECO:0000256" key="3">
    <source>
        <dbReference type="ARBA" id="ARBA00022679"/>
    </source>
</evidence>
<dbReference type="InterPro" id="IPR046341">
    <property type="entry name" value="SET_dom_sf"/>
</dbReference>
<evidence type="ECO:0000256" key="5">
    <source>
        <dbReference type="ARBA" id="ARBA00023242"/>
    </source>
</evidence>
<dbReference type="InterPro" id="IPR041355">
    <property type="entry name" value="Pre-SET_CXC"/>
</dbReference>
<dbReference type="GO" id="GO:0140951">
    <property type="term" value="F:histone H3K27 trimethyltransferase activity"/>
    <property type="evidence" value="ECO:0007669"/>
    <property type="project" value="UniProtKB-EC"/>
</dbReference>
<evidence type="ECO:0000256" key="1">
    <source>
        <dbReference type="ARBA" id="ARBA00004123"/>
    </source>
</evidence>